<sequence>MTEGVVHGETEGSAESTSTVQAITRIRPGGEGELITNGVESRVESQCFADRFERAGSNAVVKMVAVKNVSEGASAVDGLGAADCLGATHGPIEGGMVTFTVKCVG</sequence>
<proteinExistence type="predicted"/>
<accession>A0A0J7Z8W6</accession>
<organism evidence="2 3">
    <name type="scientific">Streptomyces viridochromogenes</name>
    <dbReference type="NCBI Taxonomy" id="1938"/>
    <lineage>
        <taxon>Bacteria</taxon>
        <taxon>Bacillati</taxon>
        <taxon>Actinomycetota</taxon>
        <taxon>Actinomycetes</taxon>
        <taxon>Kitasatosporales</taxon>
        <taxon>Streptomycetaceae</taxon>
        <taxon>Streptomyces</taxon>
    </lineage>
</organism>
<comment type="caution">
    <text evidence="2">The sequence shown here is derived from an EMBL/GenBank/DDBJ whole genome shotgun (WGS) entry which is preliminary data.</text>
</comment>
<gene>
    <name evidence="2" type="ORF">ACM01_26485</name>
</gene>
<protein>
    <submittedName>
        <fullName evidence="2">Uncharacterized protein</fullName>
    </submittedName>
</protein>
<dbReference type="Proteomes" id="UP000037432">
    <property type="component" value="Unassembled WGS sequence"/>
</dbReference>
<dbReference type="EMBL" id="LFNT01000034">
    <property type="protein sequence ID" value="KMS71613.1"/>
    <property type="molecule type" value="Genomic_DNA"/>
</dbReference>
<dbReference type="AlphaFoldDB" id="A0A0J7Z8W6"/>
<reference evidence="2 3" key="1">
    <citation type="submission" date="2015-06" db="EMBL/GenBank/DDBJ databases">
        <authorList>
            <person name="Ju K.-S."/>
            <person name="Doroghazi J.R."/>
            <person name="Metcalf W.W."/>
        </authorList>
    </citation>
    <scope>NUCLEOTIDE SEQUENCE [LARGE SCALE GENOMIC DNA]</scope>
    <source>
        <strain evidence="2 3">NRRL 3414</strain>
    </source>
</reference>
<evidence type="ECO:0000313" key="3">
    <source>
        <dbReference type="Proteomes" id="UP000037432"/>
    </source>
</evidence>
<feature type="region of interest" description="Disordered" evidence="1">
    <location>
        <begin position="1"/>
        <end position="34"/>
    </location>
</feature>
<evidence type="ECO:0000313" key="2">
    <source>
        <dbReference type="EMBL" id="KMS71613.1"/>
    </source>
</evidence>
<feature type="compositionally biased region" description="Basic and acidic residues" evidence="1">
    <location>
        <begin position="1"/>
        <end position="10"/>
    </location>
</feature>
<evidence type="ECO:0000256" key="1">
    <source>
        <dbReference type="SAM" id="MobiDB-lite"/>
    </source>
</evidence>
<feature type="compositionally biased region" description="Polar residues" evidence="1">
    <location>
        <begin position="13"/>
        <end position="22"/>
    </location>
</feature>
<name>A0A0J7Z8W6_STRVR</name>